<evidence type="ECO:0000313" key="2">
    <source>
        <dbReference type="Proteomes" id="UP000198891"/>
    </source>
</evidence>
<name>A0A1H3U4V8_9MICO</name>
<dbReference type="GO" id="GO:0016740">
    <property type="term" value="F:transferase activity"/>
    <property type="evidence" value="ECO:0007669"/>
    <property type="project" value="UniProtKB-KW"/>
</dbReference>
<dbReference type="AlphaFoldDB" id="A0A1H3U4V8"/>
<evidence type="ECO:0000313" key="1">
    <source>
        <dbReference type="EMBL" id="SDZ57524.1"/>
    </source>
</evidence>
<keyword evidence="1" id="KW-0808">Transferase</keyword>
<reference evidence="1 2" key="1">
    <citation type="submission" date="2016-10" db="EMBL/GenBank/DDBJ databases">
        <authorList>
            <person name="de Groot N.N."/>
        </authorList>
    </citation>
    <scope>NUCLEOTIDE SEQUENCE [LARGE SCALE GENOMIC DNA]</scope>
    <source>
        <strain evidence="1 2">CGMCC 4.3491</strain>
    </source>
</reference>
<sequence>MPDGTDTAFEHFVLTRFSVRFTEEPQSHPEEWLRYRLAFFTELACTALAQQTGNPRFRWLVFFDSVREPWFEEAIEELAAGLFEPVWIDRPFFSAVADEVMSRTSAAHVITTRLDSDDAVARDFISAVQAEFLPTDRLAINFDHGLQYERGGLLRRYTHRSNAFLSLIEKFEQASPLRTVFVRPHGSIGDFAPVRHVGGAPKWLVVVHGSNLLNSSSLSLLPASERSLRAHFDVSVPLTPMSRLAHFGAILRTYASRGVRAARDPKQAIHVLKNRGLL</sequence>
<proteinExistence type="predicted"/>
<gene>
    <name evidence="1" type="ORF">SAMN05216554_0139</name>
</gene>
<organism evidence="1 2">
    <name type="scientific">Herbiconiux ginsengi</name>
    <dbReference type="NCBI Taxonomy" id="381665"/>
    <lineage>
        <taxon>Bacteria</taxon>
        <taxon>Bacillati</taxon>
        <taxon>Actinomycetota</taxon>
        <taxon>Actinomycetes</taxon>
        <taxon>Micrococcales</taxon>
        <taxon>Microbacteriaceae</taxon>
        <taxon>Herbiconiux</taxon>
    </lineage>
</organism>
<dbReference type="Proteomes" id="UP000198891">
    <property type="component" value="Unassembled WGS sequence"/>
</dbReference>
<dbReference type="InterPro" id="IPR021466">
    <property type="entry name" value="Put_rhamnosyl_transferase"/>
</dbReference>
<dbReference type="Pfam" id="PF11316">
    <property type="entry name" value="Rhamno_transf"/>
    <property type="match status" value="1"/>
</dbReference>
<dbReference type="EMBL" id="FNPZ01000012">
    <property type="protein sequence ID" value="SDZ57524.1"/>
    <property type="molecule type" value="Genomic_DNA"/>
</dbReference>
<accession>A0A1H3U4V8</accession>
<dbReference type="RefSeq" id="WP_175494582.1">
    <property type="nucleotide sequence ID" value="NZ_FNPZ01000012.1"/>
</dbReference>
<dbReference type="STRING" id="381665.SAMN05216554_0139"/>
<keyword evidence="2" id="KW-1185">Reference proteome</keyword>
<protein>
    <submittedName>
        <fullName evidence="1">Putative rhamnosyl transferase</fullName>
    </submittedName>
</protein>